<dbReference type="GO" id="GO:0005654">
    <property type="term" value="C:nucleoplasm"/>
    <property type="evidence" value="ECO:0007669"/>
    <property type="project" value="TreeGrafter"/>
</dbReference>
<evidence type="ECO:0000256" key="3">
    <source>
        <dbReference type="ARBA" id="ARBA00022454"/>
    </source>
</evidence>
<comment type="caution">
    <text evidence="8">The sequence shown here is derived from an EMBL/GenBank/DDBJ whole genome shotgun (WGS) entry which is preliminary data.</text>
</comment>
<feature type="non-terminal residue" evidence="8">
    <location>
        <position position="83"/>
    </location>
</feature>
<accession>A0A8J7NZF6</accession>
<comment type="similarity">
    <text evidence="7">Belongs to the CENP-W/WIP1 family.</text>
</comment>
<evidence type="ECO:0000256" key="7">
    <source>
        <dbReference type="ARBA" id="ARBA00038432"/>
    </source>
</evidence>
<dbReference type="InterPro" id="IPR052484">
    <property type="entry name" value="CENP-W/WIP1"/>
</dbReference>
<evidence type="ECO:0000256" key="4">
    <source>
        <dbReference type="ARBA" id="ARBA00022838"/>
    </source>
</evidence>
<name>A0A8J7NZF6_ATRSP</name>
<dbReference type="SUPFAM" id="SSF47113">
    <property type="entry name" value="Histone-fold"/>
    <property type="match status" value="1"/>
</dbReference>
<keyword evidence="3" id="KW-0158">Chromosome</keyword>
<dbReference type="GO" id="GO:0046982">
    <property type="term" value="F:protein heterodimerization activity"/>
    <property type="evidence" value="ECO:0007669"/>
    <property type="project" value="InterPro"/>
</dbReference>
<protein>
    <submittedName>
        <fullName evidence="8">CENPW protein</fullName>
    </submittedName>
</protein>
<evidence type="ECO:0000313" key="9">
    <source>
        <dbReference type="Proteomes" id="UP000736164"/>
    </source>
</evidence>
<dbReference type="GO" id="GO:0000776">
    <property type="term" value="C:kinetochore"/>
    <property type="evidence" value="ECO:0007669"/>
    <property type="project" value="UniProtKB-KW"/>
</dbReference>
<reference evidence="8" key="1">
    <citation type="journal article" date="2021" name="Cell">
        <title>Tracing the genetic footprints of vertebrate landing in non-teleost ray-finned fishes.</title>
        <authorList>
            <person name="Bi X."/>
            <person name="Wang K."/>
            <person name="Yang L."/>
            <person name="Pan H."/>
            <person name="Jiang H."/>
            <person name="Wei Q."/>
            <person name="Fang M."/>
            <person name="Yu H."/>
            <person name="Zhu C."/>
            <person name="Cai Y."/>
            <person name="He Y."/>
            <person name="Gan X."/>
            <person name="Zeng H."/>
            <person name="Yu D."/>
            <person name="Zhu Y."/>
            <person name="Jiang H."/>
            <person name="Qiu Q."/>
            <person name="Yang H."/>
            <person name="Zhang Y.E."/>
            <person name="Wang W."/>
            <person name="Zhu M."/>
            <person name="He S."/>
            <person name="Zhang G."/>
        </authorList>
    </citation>
    <scope>NUCLEOTIDE SEQUENCE</scope>
    <source>
        <strain evidence="8">Allg_001</strain>
    </source>
</reference>
<sequence length="83" mass="9658">MLKKISRNNLKSILKKKPNVRFGANADLMVHLNLLLFLHRLAEESRAKAFEDKTATIKPLHVKAVSKVIIYLRFLCKARLFRQ</sequence>
<dbReference type="GO" id="GO:0051382">
    <property type="term" value="P:kinetochore assembly"/>
    <property type="evidence" value="ECO:0007669"/>
    <property type="project" value="InterPro"/>
</dbReference>
<dbReference type="InterPro" id="IPR028847">
    <property type="entry name" value="CENP-W"/>
</dbReference>
<gene>
    <name evidence="8" type="primary">Cenpw</name>
    <name evidence="8" type="ORF">GTO95_0000407</name>
</gene>
<evidence type="ECO:0000256" key="1">
    <source>
        <dbReference type="ARBA" id="ARBA00004123"/>
    </source>
</evidence>
<dbReference type="PANTHER" id="PTHR34832">
    <property type="entry name" value="CENTROMERE PROTEIN W"/>
    <property type="match status" value="1"/>
</dbReference>
<keyword evidence="6" id="KW-0137">Centromere</keyword>
<dbReference type="EMBL" id="JAAWVO010055629">
    <property type="protein sequence ID" value="MBN3321531.1"/>
    <property type="molecule type" value="Genomic_DNA"/>
</dbReference>
<dbReference type="Proteomes" id="UP000736164">
    <property type="component" value="Unassembled WGS sequence"/>
</dbReference>
<keyword evidence="9" id="KW-1185">Reference proteome</keyword>
<dbReference type="InterPro" id="IPR009072">
    <property type="entry name" value="Histone-fold"/>
</dbReference>
<dbReference type="Gene3D" id="1.10.20.10">
    <property type="entry name" value="Histone, subunit A"/>
    <property type="match status" value="1"/>
</dbReference>
<comment type="subcellular location">
    <subcellularLocation>
        <location evidence="2">Chromosome</location>
        <location evidence="2">Centromere</location>
        <location evidence="2">Kinetochore</location>
    </subcellularLocation>
    <subcellularLocation>
        <location evidence="1">Nucleus</location>
    </subcellularLocation>
</comment>
<proteinExistence type="inferred from homology"/>
<keyword evidence="5" id="KW-0539">Nucleus</keyword>
<dbReference type="GO" id="GO:0000278">
    <property type="term" value="P:mitotic cell cycle"/>
    <property type="evidence" value="ECO:0007669"/>
    <property type="project" value="InterPro"/>
</dbReference>
<evidence type="ECO:0000313" key="8">
    <source>
        <dbReference type="EMBL" id="MBN3321531.1"/>
    </source>
</evidence>
<dbReference type="PANTHER" id="PTHR34832:SF1">
    <property type="entry name" value="CENTROMERE PROTEIN W"/>
    <property type="match status" value="1"/>
</dbReference>
<feature type="non-terminal residue" evidence="8">
    <location>
        <position position="1"/>
    </location>
</feature>
<keyword evidence="4" id="KW-0995">Kinetochore</keyword>
<evidence type="ECO:0000256" key="6">
    <source>
        <dbReference type="ARBA" id="ARBA00023328"/>
    </source>
</evidence>
<organism evidence="8 9">
    <name type="scientific">Atractosteus spatula</name>
    <name type="common">Alligator gar</name>
    <name type="synonym">Lepisosteus spatula</name>
    <dbReference type="NCBI Taxonomy" id="7917"/>
    <lineage>
        <taxon>Eukaryota</taxon>
        <taxon>Metazoa</taxon>
        <taxon>Chordata</taxon>
        <taxon>Craniata</taxon>
        <taxon>Vertebrata</taxon>
        <taxon>Euteleostomi</taxon>
        <taxon>Actinopterygii</taxon>
        <taxon>Neopterygii</taxon>
        <taxon>Holostei</taxon>
        <taxon>Semionotiformes</taxon>
        <taxon>Lepisosteidae</taxon>
        <taxon>Atractosteus</taxon>
    </lineage>
</organism>
<dbReference type="Pfam" id="PF15510">
    <property type="entry name" value="CENP-W"/>
    <property type="match status" value="1"/>
</dbReference>
<evidence type="ECO:0000256" key="5">
    <source>
        <dbReference type="ARBA" id="ARBA00023242"/>
    </source>
</evidence>
<evidence type="ECO:0000256" key="2">
    <source>
        <dbReference type="ARBA" id="ARBA00004629"/>
    </source>
</evidence>
<dbReference type="AlphaFoldDB" id="A0A8J7NZF6"/>
<dbReference type="GO" id="GO:0003677">
    <property type="term" value="F:DNA binding"/>
    <property type="evidence" value="ECO:0007669"/>
    <property type="project" value="InterPro"/>
</dbReference>
<dbReference type="GO" id="GO:0007059">
    <property type="term" value="P:chromosome segregation"/>
    <property type="evidence" value="ECO:0007669"/>
    <property type="project" value="TreeGrafter"/>
</dbReference>